<dbReference type="AlphaFoldDB" id="A0A0G3EHJ7"/>
<dbReference type="EMBL" id="CP010904">
    <property type="protein sequence ID" value="AKJ63664.1"/>
    <property type="molecule type" value="Genomic_DNA"/>
</dbReference>
<evidence type="ECO:0000313" key="2">
    <source>
        <dbReference type="EMBL" id="AKJ63664.1"/>
    </source>
</evidence>
<proteinExistence type="predicted"/>
<dbReference type="RefSeq" id="WP_052881073.1">
    <property type="nucleotide sequence ID" value="NZ_CP010904.1"/>
</dbReference>
<dbReference type="OrthoDB" id="361539at2"/>
<dbReference type="Gene3D" id="3.40.1390.20">
    <property type="entry name" value="HprK N-terminal domain-like"/>
    <property type="match status" value="1"/>
</dbReference>
<evidence type="ECO:0000313" key="3">
    <source>
        <dbReference type="Proteomes" id="UP000035268"/>
    </source>
</evidence>
<reference evidence="3" key="1">
    <citation type="submission" date="2015-02" db="EMBL/GenBank/DDBJ databases">
        <title>Description and complete genome sequence of the first cultured representative of the subdivision 5 of the Verrucomicrobia phylum.</title>
        <authorList>
            <person name="Spring S."/>
            <person name="Bunk B."/>
            <person name="Sproer C."/>
            <person name="Klenk H.-P."/>
        </authorList>
    </citation>
    <scope>NUCLEOTIDE SEQUENCE [LARGE SCALE GENOMIC DNA]</scope>
    <source>
        <strain evidence="3">L21-Fru-AB</strain>
    </source>
</reference>
<name>A0A0G3EHJ7_9BACT</name>
<reference evidence="2 3" key="2">
    <citation type="journal article" date="2016" name="ISME J.">
        <title>Characterization of the first cultured representative of Verrucomicrobia subdivision 5 indicates the proposal of a novel phylum.</title>
        <authorList>
            <person name="Spring S."/>
            <person name="Bunk B."/>
            <person name="Sproer C."/>
            <person name="Schumann P."/>
            <person name="Rohde M."/>
            <person name="Tindall B.J."/>
            <person name="Klenk H.P."/>
        </authorList>
    </citation>
    <scope>NUCLEOTIDE SEQUENCE [LARGE SCALE GENOMIC DNA]</scope>
    <source>
        <strain evidence="2 3">L21-Fru-AB</strain>
    </source>
</reference>
<accession>A0A0G3EHJ7</accession>
<dbReference type="SUPFAM" id="SSF75138">
    <property type="entry name" value="HprK N-terminal domain-like"/>
    <property type="match status" value="1"/>
</dbReference>
<dbReference type="KEGG" id="vbl:L21SP4_00384"/>
<dbReference type="STRING" id="1307763.L21SP4_00384"/>
<dbReference type="PATRIC" id="fig|1609981.3.peg.405"/>
<evidence type="ECO:0000256" key="1">
    <source>
        <dbReference type="ARBA" id="ARBA00011643"/>
    </source>
</evidence>
<gene>
    <name evidence="2" type="ORF">L21SP4_00384</name>
</gene>
<protein>
    <submittedName>
        <fullName evidence="2">DRTGG domain protein</fullName>
    </submittedName>
</protein>
<keyword evidence="3" id="KW-1185">Reference proteome</keyword>
<comment type="subunit">
    <text evidence="1">Homohexamer.</text>
</comment>
<dbReference type="InterPro" id="IPR028979">
    <property type="entry name" value="Ser_kin/Pase_Hpr-like_N_sf"/>
</dbReference>
<sequence length="115" mass="12562">MKLPDLAAELGFEIRVRADSWSRVEVTRVMASDLMSDVLTEEGDRTLLVSALASDQTLRTAHLIDAAAVLVTRGKRLPESMEELSQELSVNLLRTPASTYETCVHLGRLLGAPQG</sequence>
<dbReference type="Proteomes" id="UP000035268">
    <property type="component" value="Chromosome"/>
</dbReference>
<organism evidence="2 3">
    <name type="scientific">Kiritimatiella glycovorans</name>
    <dbReference type="NCBI Taxonomy" id="1307763"/>
    <lineage>
        <taxon>Bacteria</taxon>
        <taxon>Pseudomonadati</taxon>
        <taxon>Kiritimatiellota</taxon>
        <taxon>Kiritimatiellia</taxon>
        <taxon>Kiritimatiellales</taxon>
        <taxon>Kiritimatiellaceae</taxon>
        <taxon>Kiritimatiella</taxon>
    </lineage>
</organism>